<dbReference type="SMART" id="SM00360">
    <property type="entry name" value="RRM"/>
    <property type="match status" value="1"/>
</dbReference>
<gene>
    <name evidence="6" type="ORF">Cvel_3769</name>
</gene>
<evidence type="ECO:0000256" key="2">
    <source>
        <dbReference type="ARBA" id="ARBA00022884"/>
    </source>
</evidence>
<accession>A0A0G4FUX1</accession>
<dbReference type="PROSITE" id="PS50102">
    <property type="entry name" value="RRM"/>
    <property type="match status" value="1"/>
</dbReference>
<feature type="compositionally biased region" description="Polar residues" evidence="4">
    <location>
        <begin position="303"/>
        <end position="315"/>
    </location>
</feature>
<dbReference type="InterPro" id="IPR035979">
    <property type="entry name" value="RBD_domain_sf"/>
</dbReference>
<feature type="compositionally biased region" description="Gly residues" evidence="4">
    <location>
        <begin position="350"/>
        <end position="361"/>
    </location>
</feature>
<dbReference type="AlphaFoldDB" id="A0A0G4FUX1"/>
<dbReference type="Gene3D" id="3.30.70.330">
    <property type="match status" value="1"/>
</dbReference>
<dbReference type="PANTHER" id="PTHR24012">
    <property type="entry name" value="RNA BINDING PROTEIN"/>
    <property type="match status" value="1"/>
</dbReference>
<protein>
    <recommendedName>
        <fullName evidence="5">RRM domain-containing protein</fullName>
    </recommendedName>
</protein>
<feature type="compositionally biased region" description="Basic and acidic residues" evidence="4">
    <location>
        <begin position="234"/>
        <end position="243"/>
    </location>
</feature>
<organism evidence="6">
    <name type="scientific">Chromera velia CCMP2878</name>
    <dbReference type="NCBI Taxonomy" id="1169474"/>
    <lineage>
        <taxon>Eukaryota</taxon>
        <taxon>Sar</taxon>
        <taxon>Alveolata</taxon>
        <taxon>Colpodellida</taxon>
        <taxon>Chromeraceae</taxon>
        <taxon>Chromera</taxon>
    </lineage>
</organism>
<evidence type="ECO:0000256" key="4">
    <source>
        <dbReference type="SAM" id="MobiDB-lite"/>
    </source>
</evidence>
<keyword evidence="1" id="KW-0677">Repeat</keyword>
<dbReference type="InterPro" id="IPR000504">
    <property type="entry name" value="RRM_dom"/>
</dbReference>
<dbReference type="EMBL" id="CDMZ01000650">
    <property type="protein sequence ID" value="CEM18689.1"/>
    <property type="molecule type" value="Genomic_DNA"/>
</dbReference>
<evidence type="ECO:0000256" key="1">
    <source>
        <dbReference type="ARBA" id="ARBA00022737"/>
    </source>
</evidence>
<feature type="domain" description="RRM" evidence="5">
    <location>
        <begin position="134"/>
        <end position="216"/>
    </location>
</feature>
<sequence length="434" mass="47264">MKNSGAPPPYEEVAEEPPPPYEDLTTTDDFVPTTDTTVPIVQNSNVSVANTAQPNVNAPNRHPAVVPHPQQGGGGTFPLPGNTKSQQLMQPLQQVINNHVQTQYPGPPSNIIVENNQDFISEDDKMGKFGPKGANLYVKNIPRFWTKDDLGSMFGFFGFITSHHVLRKLKARMNEGAGFVCYSSYEDAEDAIKFMHARVVGRGDDRRQISVSVKEGEEEFCPESLQVLNERVKEEMRQAERNRMPLPPNNAPPSDKNPWVPAPGFSIDQELPLQIHTAADSPTNTCPPQHKNDLPAPHPPQSTLPVETPQRQSHPQGRGGSFNRRTPPPQSGARQQPWRSRNQQEQQPNGGRGRQGGGGGVPHHQPRSAGMSARGGFGSSATCGLPLPPHALPNGPSQAFAPPPPPRSTPSPDFCYYCSVPRAQCGHPPGLVRA</sequence>
<dbReference type="SUPFAM" id="SSF54928">
    <property type="entry name" value="RNA-binding domain, RBD"/>
    <property type="match status" value="1"/>
</dbReference>
<proteinExistence type="predicted"/>
<dbReference type="InterPro" id="IPR012677">
    <property type="entry name" value="Nucleotide-bd_a/b_plait_sf"/>
</dbReference>
<dbReference type="VEuPathDB" id="CryptoDB:Cvel_3769"/>
<dbReference type="GO" id="GO:0003723">
    <property type="term" value="F:RNA binding"/>
    <property type="evidence" value="ECO:0007669"/>
    <property type="project" value="UniProtKB-UniRule"/>
</dbReference>
<keyword evidence="2 3" id="KW-0694">RNA-binding</keyword>
<evidence type="ECO:0000313" key="6">
    <source>
        <dbReference type="EMBL" id="CEM18689.1"/>
    </source>
</evidence>
<name>A0A0G4FUX1_9ALVE</name>
<feature type="region of interest" description="Disordered" evidence="4">
    <location>
        <begin position="1"/>
        <end position="25"/>
    </location>
</feature>
<feature type="compositionally biased region" description="Pro residues" evidence="4">
    <location>
        <begin position="1"/>
        <end position="21"/>
    </location>
</feature>
<feature type="region of interest" description="Disordered" evidence="4">
    <location>
        <begin position="234"/>
        <end position="266"/>
    </location>
</feature>
<dbReference type="Pfam" id="PF00076">
    <property type="entry name" value="RRM_1"/>
    <property type="match status" value="1"/>
</dbReference>
<feature type="region of interest" description="Disordered" evidence="4">
    <location>
        <begin position="278"/>
        <end position="409"/>
    </location>
</feature>
<evidence type="ECO:0000259" key="5">
    <source>
        <dbReference type="PROSITE" id="PS50102"/>
    </source>
</evidence>
<evidence type="ECO:0000256" key="3">
    <source>
        <dbReference type="PROSITE-ProRule" id="PRU00176"/>
    </source>
</evidence>
<reference evidence="6" key="1">
    <citation type="submission" date="2014-11" db="EMBL/GenBank/DDBJ databases">
        <authorList>
            <person name="Otto D Thomas"/>
            <person name="Naeem Raeece"/>
        </authorList>
    </citation>
    <scope>NUCLEOTIDE SEQUENCE</scope>
</reference>